<sequence length="88" mass="9931">MRGEQWAGRLCRGLWRWWRCQQAQLQRGGPGGARARGADPDEDLSRGDWCIARGGGEVEFEFQPDGQLQRLLYPDAALHPAAAQQLRQ</sequence>
<name>W0E896_MARPU</name>
<dbReference type="AlphaFoldDB" id="W0E896"/>
<organism evidence="1 2">
    <name type="scientific">Marichromatium purpuratum 984</name>
    <dbReference type="NCBI Taxonomy" id="765910"/>
    <lineage>
        <taxon>Bacteria</taxon>
        <taxon>Pseudomonadati</taxon>
        <taxon>Pseudomonadota</taxon>
        <taxon>Gammaproteobacteria</taxon>
        <taxon>Chromatiales</taxon>
        <taxon>Chromatiaceae</taxon>
        <taxon>Marichromatium</taxon>
    </lineage>
</organism>
<dbReference type="KEGG" id="mpur:MARPU_07090"/>
<protein>
    <submittedName>
        <fullName evidence="1">Uncharacterized protein</fullName>
    </submittedName>
</protein>
<keyword evidence="2" id="KW-1185">Reference proteome</keyword>
<accession>W0E896</accession>
<dbReference type="HOGENOM" id="CLU_2465405_0_0_6"/>
<evidence type="ECO:0000313" key="1">
    <source>
        <dbReference type="EMBL" id="AHF05454.1"/>
    </source>
</evidence>
<dbReference type="EMBL" id="CP007031">
    <property type="protein sequence ID" value="AHF05454.1"/>
    <property type="molecule type" value="Genomic_DNA"/>
</dbReference>
<dbReference type="STRING" id="765910.MARPU_07090"/>
<reference evidence="1 2" key="1">
    <citation type="submission" date="2013-12" db="EMBL/GenBank/DDBJ databases">
        <authorList>
            <consortium name="DOE Joint Genome Institute"/>
            <person name="Bryant D.A."/>
            <person name="Huntemann M."/>
            <person name="Han J."/>
            <person name="Chen A."/>
            <person name="Kyrpides N."/>
            <person name="Mavromatis K."/>
            <person name="Markowitz V."/>
            <person name="Palaniappan K."/>
            <person name="Ivanova N."/>
            <person name="Schaumberg A."/>
            <person name="Pati A."/>
            <person name="Liolios K."/>
            <person name="Nordberg H.P."/>
            <person name="Cantor M.N."/>
            <person name="Hua S.X."/>
            <person name="Woyke T."/>
        </authorList>
    </citation>
    <scope>NUCLEOTIDE SEQUENCE [LARGE SCALE GENOMIC DNA]</scope>
    <source>
        <strain evidence="1 2">984</strain>
    </source>
</reference>
<dbReference type="Proteomes" id="UP000005275">
    <property type="component" value="Chromosome"/>
</dbReference>
<gene>
    <name evidence="1" type="ORF">MARPU_07090</name>
</gene>
<evidence type="ECO:0000313" key="2">
    <source>
        <dbReference type="Proteomes" id="UP000005275"/>
    </source>
</evidence>
<proteinExistence type="predicted"/>